<protein>
    <submittedName>
        <fullName evidence="1">Uncharacterized protein</fullName>
    </submittedName>
</protein>
<organism evidence="1 2">
    <name type="scientific">Araneus ventricosus</name>
    <name type="common">Orbweaver spider</name>
    <name type="synonym">Epeira ventricosa</name>
    <dbReference type="NCBI Taxonomy" id="182803"/>
    <lineage>
        <taxon>Eukaryota</taxon>
        <taxon>Metazoa</taxon>
        <taxon>Ecdysozoa</taxon>
        <taxon>Arthropoda</taxon>
        <taxon>Chelicerata</taxon>
        <taxon>Arachnida</taxon>
        <taxon>Araneae</taxon>
        <taxon>Araneomorphae</taxon>
        <taxon>Entelegynae</taxon>
        <taxon>Araneoidea</taxon>
        <taxon>Araneidae</taxon>
        <taxon>Araneus</taxon>
    </lineage>
</organism>
<proteinExistence type="predicted"/>
<name>A0A4Y2CEZ1_ARAVE</name>
<reference evidence="1 2" key="1">
    <citation type="journal article" date="2019" name="Sci. Rep.">
        <title>Orb-weaving spider Araneus ventricosus genome elucidates the spidroin gene catalogue.</title>
        <authorList>
            <person name="Kono N."/>
            <person name="Nakamura H."/>
            <person name="Ohtoshi R."/>
            <person name="Moran D.A.P."/>
            <person name="Shinohara A."/>
            <person name="Yoshida Y."/>
            <person name="Fujiwara M."/>
            <person name="Mori M."/>
            <person name="Tomita M."/>
            <person name="Arakawa K."/>
        </authorList>
    </citation>
    <scope>NUCLEOTIDE SEQUENCE [LARGE SCALE GENOMIC DNA]</scope>
</reference>
<comment type="caution">
    <text evidence="1">The sequence shown here is derived from an EMBL/GenBank/DDBJ whole genome shotgun (WGS) entry which is preliminary data.</text>
</comment>
<accession>A0A4Y2CEZ1</accession>
<dbReference type="AlphaFoldDB" id="A0A4Y2CEZ1"/>
<dbReference type="Proteomes" id="UP000499080">
    <property type="component" value="Unassembled WGS sequence"/>
</dbReference>
<sequence length="90" mass="10175">MFDDGTRDYLGVFHDTIAMRLTRFRSLYHTLSACLPSLCDCRAASDVCDTSSDPISSSRTHLLADKEFYRFSVTSAARRFCVKLAYVLHA</sequence>
<gene>
    <name evidence="1" type="ORF">AVEN_219011_1</name>
</gene>
<dbReference type="EMBL" id="BGPR01000174">
    <property type="protein sequence ID" value="GBM01895.1"/>
    <property type="molecule type" value="Genomic_DNA"/>
</dbReference>
<evidence type="ECO:0000313" key="2">
    <source>
        <dbReference type="Proteomes" id="UP000499080"/>
    </source>
</evidence>
<keyword evidence="2" id="KW-1185">Reference proteome</keyword>
<evidence type="ECO:0000313" key="1">
    <source>
        <dbReference type="EMBL" id="GBM01895.1"/>
    </source>
</evidence>